<organism evidence="2 3">
    <name type="scientific">Suillus plorans</name>
    <dbReference type="NCBI Taxonomy" id="116603"/>
    <lineage>
        <taxon>Eukaryota</taxon>
        <taxon>Fungi</taxon>
        <taxon>Dikarya</taxon>
        <taxon>Basidiomycota</taxon>
        <taxon>Agaricomycotina</taxon>
        <taxon>Agaricomycetes</taxon>
        <taxon>Agaricomycetidae</taxon>
        <taxon>Boletales</taxon>
        <taxon>Suillineae</taxon>
        <taxon>Suillaceae</taxon>
        <taxon>Suillus</taxon>
    </lineage>
</organism>
<dbReference type="InterPro" id="IPR050869">
    <property type="entry name" value="H3K4_H4K5_MeTrfase"/>
</dbReference>
<evidence type="ECO:0000259" key="1">
    <source>
        <dbReference type="PROSITE" id="PS50280"/>
    </source>
</evidence>
<protein>
    <submittedName>
        <fullName evidence="2">SET domain-containing protein</fullName>
    </submittedName>
</protein>
<evidence type="ECO:0000313" key="2">
    <source>
        <dbReference type="EMBL" id="KAG1789188.1"/>
    </source>
</evidence>
<dbReference type="GeneID" id="64597564"/>
<dbReference type="PANTHER" id="PTHR12197">
    <property type="entry name" value="HISTONE-LYSINE N-METHYLTRANSFERASE SMYD"/>
    <property type="match status" value="1"/>
</dbReference>
<dbReference type="InterPro" id="IPR001214">
    <property type="entry name" value="SET_dom"/>
</dbReference>
<feature type="domain" description="SET" evidence="1">
    <location>
        <begin position="4"/>
        <end position="325"/>
    </location>
</feature>
<dbReference type="GO" id="GO:0005634">
    <property type="term" value="C:nucleus"/>
    <property type="evidence" value="ECO:0007669"/>
    <property type="project" value="TreeGrafter"/>
</dbReference>
<dbReference type="InterPro" id="IPR046341">
    <property type="entry name" value="SET_dom_sf"/>
</dbReference>
<gene>
    <name evidence="2" type="ORF">HD556DRAFT_1399724</name>
</gene>
<dbReference type="CDD" id="cd20071">
    <property type="entry name" value="SET_SMYD"/>
    <property type="match status" value="1"/>
</dbReference>
<reference evidence="2" key="1">
    <citation type="journal article" date="2020" name="New Phytol.">
        <title>Comparative genomics reveals dynamic genome evolution in host specialist ectomycorrhizal fungi.</title>
        <authorList>
            <person name="Lofgren L.A."/>
            <person name="Nguyen N.H."/>
            <person name="Vilgalys R."/>
            <person name="Ruytinx J."/>
            <person name="Liao H.L."/>
            <person name="Branco S."/>
            <person name="Kuo A."/>
            <person name="LaButti K."/>
            <person name="Lipzen A."/>
            <person name="Andreopoulos W."/>
            <person name="Pangilinan J."/>
            <person name="Riley R."/>
            <person name="Hundley H."/>
            <person name="Na H."/>
            <person name="Barry K."/>
            <person name="Grigoriev I.V."/>
            <person name="Stajich J.E."/>
            <person name="Kennedy P.G."/>
        </authorList>
    </citation>
    <scope>NUCLEOTIDE SEQUENCE</scope>
    <source>
        <strain evidence="2">S12</strain>
    </source>
</reference>
<dbReference type="PROSITE" id="PS50280">
    <property type="entry name" value="SET"/>
    <property type="match status" value="1"/>
</dbReference>
<dbReference type="SUPFAM" id="SSF82199">
    <property type="entry name" value="SET domain"/>
    <property type="match status" value="1"/>
</dbReference>
<dbReference type="AlphaFoldDB" id="A0A9P7AGY5"/>
<name>A0A9P7AGY5_9AGAM</name>
<keyword evidence="3" id="KW-1185">Reference proteome</keyword>
<dbReference type="RefSeq" id="XP_041156309.1">
    <property type="nucleotide sequence ID" value="XM_041303800.1"/>
</dbReference>
<dbReference type="Pfam" id="PF00856">
    <property type="entry name" value="SET"/>
    <property type="match status" value="1"/>
</dbReference>
<sequence>MIQSLIGLRTTPHGGRSLFAIQPIAEGTSIFTCEAPFAHVIYKDYRREVCAQCFAYAASTFRSIGDPRTWSIKSCRVTAETVWFCTDECKVTWESGVIGPLIADINALLGKAKIATRRNSARDGYDSILPNGPPAQITQDYIDKAWADVEELVSSRARLSSYCSMMNLEDMELEISRSVASAIVQRYVFDHRLASLATSSIIPTSDPWTEVLDLQSSELSNVSLRPYILAAHLRVYAFLCHSLPKHLRLYVPTARHILARDTGNAFGIWDGDHRDEMLGWGIWVSASYFNHSCCPNVKKTRVGRTMHFTTSRSVEIGEELCISYIDTSQAIAQRRQDLENSWFFKCGCQRCQSEEPNGASPH</sequence>
<dbReference type="Gene3D" id="2.170.270.10">
    <property type="entry name" value="SET domain"/>
    <property type="match status" value="1"/>
</dbReference>
<dbReference type="EMBL" id="JABBWE010000061">
    <property type="protein sequence ID" value="KAG1789188.1"/>
    <property type="molecule type" value="Genomic_DNA"/>
</dbReference>
<comment type="caution">
    <text evidence="2">The sequence shown here is derived from an EMBL/GenBank/DDBJ whole genome shotgun (WGS) entry which is preliminary data.</text>
</comment>
<evidence type="ECO:0000313" key="3">
    <source>
        <dbReference type="Proteomes" id="UP000719766"/>
    </source>
</evidence>
<dbReference type="PANTHER" id="PTHR12197:SF294">
    <property type="entry name" value="POTENTIAL PROTEIN LYSINE METHYLTRANSFERASE SET6"/>
    <property type="match status" value="1"/>
</dbReference>
<dbReference type="OrthoDB" id="1028014at2759"/>
<accession>A0A9P7AGY5</accession>
<proteinExistence type="predicted"/>
<dbReference type="Proteomes" id="UP000719766">
    <property type="component" value="Unassembled WGS sequence"/>
</dbReference>